<evidence type="ECO:0000313" key="3">
    <source>
        <dbReference type="Proteomes" id="UP000093000"/>
    </source>
</evidence>
<reference evidence="2 3" key="1">
    <citation type="submission" date="2016-03" db="EMBL/GenBank/DDBJ databases">
        <title>Choanephora cucurbitarum.</title>
        <authorList>
            <person name="Min B."/>
            <person name="Park H."/>
            <person name="Park J.-H."/>
            <person name="Shin H.-D."/>
            <person name="Choi I.-G."/>
        </authorList>
    </citation>
    <scope>NUCLEOTIDE SEQUENCE [LARGE SCALE GENOMIC DNA]</scope>
    <source>
        <strain evidence="2 3">KUS-F28377</strain>
    </source>
</reference>
<keyword evidence="3" id="KW-1185">Reference proteome</keyword>
<feature type="non-terminal residue" evidence="2">
    <location>
        <position position="397"/>
    </location>
</feature>
<comment type="caution">
    <text evidence="2">The sequence shown here is derived from an EMBL/GenBank/DDBJ whole genome shotgun (WGS) entry which is preliminary data.</text>
</comment>
<gene>
    <name evidence="2" type="ORF">A0J61_10668</name>
</gene>
<dbReference type="AlphaFoldDB" id="A0A1C7MWU9"/>
<proteinExistence type="predicted"/>
<accession>A0A1C7MWU9</accession>
<name>A0A1C7MWU9_9FUNG</name>
<sequence length="397" mass="44761">MKKKLMRGKFDHCCNDNVIILCHLLMKRATRDDGEDDDYSEGASFELFLLNEKTEAIKKKDNDKILLVDIFGSFYKKIFFMSSLTEQSHIESTLMPFIETFFNCIPSTEHLSARGQLEELPESSNLLLPICKSSSATSTSTAATTASRKRSRASSSLSSSPSWLSLFPDYLLKIVSEGEKFDVLAAEIKKPNSKSSQIVNDRVKLGNLLKLMLDRLVLAGVPSPLVCGFVDDGDVIETYKMSIEQEGRYDFVQLASFRGIRCLEDLACLPNMLNHFQQLKNIVLHMKEVIRVTRLNEVIPGPFSLSLPVPVAWLRPSLEYPALEACSKKQNTEVPGVSSLPLNETVCVVANEWKECFDRISELSASKWIKKRSRSAENLIMGEIRECHRRGQHTPTR</sequence>
<dbReference type="EMBL" id="LUGH01001301">
    <property type="protein sequence ID" value="OBZ81283.1"/>
    <property type="molecule type" value="Genomic_DNA"/>
</dbReference>
<evidence type="ECO:0000313" key="2">
    <source>
        <dbReference type="EMBL" id="OBZ81283.1"/>
    </source>
</evidence>
<protein>
    <submittedName>
        <fullName evidence="2">Uncharacterized protein</fullName>
    </submittedName>
</protein>
<dbReference type="Proteomes" id="UP000093000">
    <property type="component" value="Unassembled WGS sequence"/>
</dbReference>
<dbReference type="InParanoid" id="A0A1C7MWU9"/>
<organism evidence="2 3">
    <name type="scientific">Choanephora cucurbitarum</name>
    <dbReference type="NCBI Taxonomy" id="101091"/>
    <lineage>
        <taxon>Eukaryota</taxon>
        <taxon>Fungi</taxon>
        <taxon>Fungi incertae sedis</taxon>
        <taxon>Mucoromycota</taxon>
        <taxon>Mucoromycotina</taxon>
        <taxon>Mucoromycetes</taxon>
        <taxon>Mucorales</taxon>
        <taxon>Mucorineae</taxon>
        <taxon>Choanephoraceae</taxon>
        <taxon>Choanephoroideae</taxon>
        <taxon>Choanephora</taxon>
    </lineage>
</organism>
<feature type="region of interest" description="Disordered" evidence="1">
    <location>
        <begin position="141"/>
        <end position="161"/>
    </location>
</feature>
<dbReference type="OrthoDB" id="2287442at2759"/>
<evidence type="ECO:0000256" key="1">
    <source>
        <dbReference type="SAM" id="MobiDB-lite"/>
    </source>
</evidence>